<evidence type="ECO:0000256" key="1">
    <source>
        <dbReference type="ARBA" id="ARBA00023125"/>
    </source>
</evidence>
<dbReference type="InterPro" id="IPR001647">
    <property type="entry name" value="HTH_TetR"/>
</dbReference>
<dbReference type="Pfam" id="PF00440">
    <property type="entry name" value="TetR_N"/>
    <property type="match status" value="1"/>
</dbReference>
<dbReference type="RefSeq" id="WP_028530037.1">
    <property type="nucleotide sequence ID" value="NZ_CABLBR010000040.1"/>
</dbReference>
<dbReference type="Gene3D" id="1.10.357.10">
    <property type="entry name" value="Tetracycline Repressor, domain 2"/>
    <property type="match status" value="1"/>
</dbReference>
<gene>
    <name evidence="4" type="ORF">NQ502_10870</name>
</gene>
<dbReference type="EMBL" id="CP102290">
    <property type="protein sequence ID" value="UWP57905.1"/>
    <property type="molecule type" value="Genomic_DNA"/>
</dbReference>
<dbReference type="SUPFAM" id="SSF46689">
    <property type="entry name" value="Homeodomain-like"/>
    <property type="match status" value="1"/>
</dbReference>
<organism evidence="4 5">
    <name type="scientific">Ruminococcus gauvreauii</name>
    <dbReference type="NCBI Taxonomy" id="438033"/>
    <lineage>
        <taxon>Bacteria</taxon>
        <taxon>Bacillati</taxon>
        <taxon>Bacillota</taxon>
        <taxon>Clostridia</taxon>
        <taxon>Eubacteriales</taxon>
        <taxon>Oscillospiraceae</taxon>
        <taxon>Ruminococcus</taxon>
    </lineage>
</organism>
<protein>
    <submittedName>
        <fullName evidence="4">TetR/AcrR family transcriptional regulator</fullName>
    </submittedName>
</protein>
<sequence length="213" mass="24768">MARNKYPEVTVDKILEVSERLFLEKGYDNTTIQNIVDELGGLTKGAVYHHFKSKEEIMDALGSKMFSNNNPFEVVKKRTDLNGLQKMRMAIMLNQSDEKQVELSKQAIPLLKNPHVLARMLETNRHILCPHWLELIEEGLKDGSIHTEYAKELSEFLVLIDLWFIPSVFPGNFEEMQRRYLFISEILDKMGLPLYDNEIADMIKSLPYFSKED</sequence>
<dbReference type="Proteomes" id="UP001060164">
    <property type="component" value="Chromosome"/>
</dbReference>
<reference evidence="4" key="1">
    <citation type="journal article" date="2022" name="Cell">
        <title>Design, construction, and in vivo augmentation of a complex gut microbiome.</title>
        <authorList>
            <person name="Cheng A.G."/>
            <person name="Ho P.Y."/>
            <person name="Aranda-Diaz A."/>
            <person name="Jain S."/>
            <person name="Yu F.B."/>
            <person name="Meng X."/>
            <person name="Wang M."/>
            <person name="Iakiviak M."/>
            <person name="Nagashima K."/>
            <person name="Zhao A."/>
            <person name="Murugkar P."/>
            <person name="Patil A."/>
            <person name="Atabakhsh K."/>
            <person name="Weakley A."/>
            <person name="Yan J."/>
            <person name="Brumbaugh A.R."/>
            <person name="Higginbottom S."/>
            <person name="Dimas A."/>
            <person name="Shiver A.L."/>
            <person name="Deutschbauer A."/>
            <person name="Neff N."/>
            <person name="Sonnenburg J.L."/>
            <person name="Huang K.C."/>
            <person name="Fischbach M.A."/>
        </authorList>
    </citation>
    <scope>NUCLEOTIDE SEQUENCE</scope>
    <source>
        <strain evidence="4">DSM 19829</strain>
    </source>
</reference>
<evidence type="ECO:0000313" key="5">
    <source>
        <dbReference type="Proteomes" id="UP001060164"/>
    </source>
</evidence>
<name>A0ABY5VDJ6_9FIRM</name>
<feature type="DNA-binding region" description="H-T-H motif" evidence="2">
    <location>
        <begin position="32"/>
        <end position="51"/>
    </location>
</feature>
<dbReference type="InterPro" id="IPR050624">
    <property type="entry name" value="HTH-type_Tx_Regulator"/>
</dbReference>
<feature type="domain" description="HTH tetR-type" evidence="3">
    <location>
        <begin position="8"/>
        <end position="69"/>
    </location>
</feature>
<dbReference type="InterPro" id="IPR009057">
    <property type="entry name" value="Homeodomain-like_sf"/>
</dbReference>
<dbReference type="PROSITE" id="PS50977">
    <property type="entry name" value="HTH_TETR_2"/>
    <property type="match status" value="1"/>
</dbReference>
<keyword evidence="1 2" id="KW-0238">DNA-binding</keyword>
<accession>A0ABY5VDJ6</accession>
<keyword evidence="5" id="KW-1185">Reference proteome</keyword>
<evidence type="ECO:0000259" key="3">
    <source>
        <dbReference type="PROSITE" id="PS50977"/>
    </source>
</evidence>
<dbReference type="PANTHER" id="PTHR43479:SF11">
    <property type="entry name" value="ACREF_ENVCD OPERON REPRESSOR-RELATED"/>
    <property type="match status" value="1"/>
</dbReference>
<dbReference type="PANTHER" id="PTHR43479">
    <property type="entry name" value="ACREF/ENVCD OPERON REPRESSOR-RELATED"/>
    <property type="match status" value="1"/>
</dbReference>
<evidence type="ECO:0000256" key="2">
    <source>
        <dbReference type="PROSITE-ProRule" id="PRU00335"/>
    </source>
</evidence>
<evidence type="ECO:0000313" key="4">
    <source>
        <dbReference type="EMBL" id="UWP57905.1"/>
    </source>
</evidence>
<proteinExistence type="predicted"/>